<evidence type="ECO:0000313" key="1">
    <source>
        <dbReference type="EMBL" id="MBT1542817.1"/>
    </source>
</evidence>
<dbReference type="Proteomes" id="UP000709437">
    <property type="component" value="Unassembled WGS sequence"/>
</dbReference>
<protein>
    <submittedName>
        <fullName evidence="1">Uncharacterized protein</fullName>
    </submittedName>
</protein>
<dbReference type="EMBL" id="JAHEWX010000019">
    <property type="protein sequence ID" value="MBT1542817.1"/>
    <property type="molecule type" value="Genomic_DNA"/>
</dbReference>
<comment type="caution">
    <text evidence="1">The sequence shown here is derived from an EMBL/GenBank/DDBJ whole genome shotgun (WGS) entry which is preliminary data.</text>
</comment>
<evidence type="ECO:0000313" key="2">
    <source>
        <dbReference type="Proteomes" id="UP000709437"/>
    </source>
</evidence>
<sequence length="191" mass="21060">MAARIRGVGEALAVVAAAAGLVVTVLGQVPSPAFGRARAGDWFGLVPNWRFFAPNPAQHDFSVYVRPVRPVGEPEAPWTRPRVVAERRLHHSVWFPGRRADKGLFDLCSDFLPLLDGDRPERIETRPVFRVLRAWVVADLLAAGADRTPHQLALVRFAGADDTIEPEVLFVSSPFAVEPDTAITPDREERP</sequence>
<accession>A0A9Q2W5H6</accession>
<dbReference type="AlphaFoldDB" id="A0A9Q2W5H6"/>
<organism evidence="1 2">
    <name type="scientific">Curtobacterium flaccumfaciens pv. flaccumfaciens</name>
    <dbReference type="NCBI Taxonomy" id="138532"/>
    <lineage>
        <taxon>Bacteria</taxon>
        <taxon>Bacillati</taxon>
        <taxon>Actinomycetota</taxon>
        <taxon>Actinomycetes</taxon>
        <taxon>Micrococcales</taxon>
        <taxon>Microbacteriaceae</taxon>
        <taxon>Curtobacterium</taxon>
    </lineage>
</organism>
<dbReference type="GeneID" id="99622841"/>
<gene>
    <name evidence="1" type="ORF">KK103_13685</name>
</gene>
<name>A0A9Q2W5H6_9MICO</name>
<proteinExistence type="predicted"/>
<reference evidence="1" key="1">
    <citation type="submission" date="2021-05" db="EMBL/GenBank/DDBJ databases">
        <title>Whole genome sequence of Curtobacterium flaccumfaciens pv. flaccumfaciens strain CFBP 3417.</title>
        <authorList>
            <person name="Osdaghi E."/>
            <person name="Taghouti G."/>
            <person name="Portier P."/>
            <person name="Fazliarab A."/>
            <person name="Taghavi S.M."/>
            <person name="Briand M."/>
            <person name="Le-Saux M."/>
            <person name="Jacques M.-A."/>
        </authorList>
    </citation>
    <scope>NUCLEOTIDE SEQUENCE</scope>
    <source>
        <strain evidence="1">CFBP 3417</strain>
    </source>
</reference>
<dbReference type="RefSeq" id="WP_159557711.1">
    <property type="nucleotide sequence ID" value="NZ_JAHEWX010000019.1"/>
</dbReference>